<dbReference type="InterPro" id="IPR045851">
    <property type="entry name" value="AMP-bd_C_sf"/>
</dbReference>
<evidence type="ECO:0000259" key="2">
    <source>
        <dbReference type="Pfam" id="PF00501"/>
    </source>
</evidence>
<dbReference type="SUPFAM" id="SSF56801">
    <property type="entry name" value="Acetyl-CoA synthetase-like"/>
    <property type="match status" value="1"/>
</dbReference>
<dbReference type="Pfam" id="PF13193">
    <property type="entry name" value="AMP-binding_C"/>
    <property type="match status" value="1"/>
</dbReference>
<dbReference type="InterPro" id="IPR025110">
    <property type="entry name" value="AMP-bd_C"/>
</dbReference>
<proteinExistence type="predicted"/>
<name>A0AAU7JEX7_9HYPH</name>
<protein>
    <submittedName>
        <fullName evidence="4">AMP-binding protein</fullName>
    </submittedName>
</protein>
<organism evidence="4">
    <name type="scientific">Alsobacter sp. KACC 23698</name>
    <dbReference type="NCBI Taxonomy" id="3149229"/>
    <lineage>
        <taxon>Bacteria</taxon>
        <taxon>Pseudomonadati</taxon>
        <taxon>Pseudomonadota</taxon>
        <taxon>Alphaproteobacteria</taxon>
        <taxon>Hyphomicrobiales</taxon>
        <taxon>Alsobacteraceae</taxon>
        <taxon>Alsobacter</taxon>
    </lineage>
</organism>
<dbReference type="PROSITE" id="PS00455">
    <property type="entry name" value="AMP_BINDING"/>
    <property type="match status" value="1"/>
</dbReference>
<dbReference type="InterPro" id="IPR000873">
    <property type="entry name" value="AMP-dep_synth/lig_dom"/>
</dbReference>
<feature type="transmembrane region" description="Helical" evidence="1">
    <location>
        <begin position="247"/>
        <end position="271"/>
    </location>
</feature>
<feature type="domain" description="AMP-binding enzyme C-terminal" evidence="3">
    <location>
        <begin position="464"/>
        <end position="538"/>
    </location>
</feature>
<dbReference type="InterPro" id="IPR050237">
    <property type="entry name" value="ATP-dep_AMP-bd_enzyme"/>
</dbReference>
<dbReference type="Gene3D" id="3.40.50.12780">
    <property type="entry name" value="N-terminal domain of ligase-like"/>
    <property type="match status" value="1"/>
</dbReference>
<evidence type="ECO:0000259" key="3">
    <source>
        <dbReference type="Pfam" id="PF13193"/>
    </source>
</evidence>
<evidence type="ECO:0000256" key="1">
    <source>
        <dbReference type="SAM" id="Phobius"/>
    </source>
</evidence>
<gene>
    <name evidence="4" type="ORF">ABEG18_25055</name>
</gene>
<accession>A0AAU7JEX7</accession>
<dbReference type="Pfam" id="PF00501">
    <property type="entry name" value="AMP-binding"/>
    <property type="match status" value="1"/>
</dbReference>
<sequence>MTLNAGGRTYPPAVDWALPIPPARVESMLDEACDRFGSHVACRSAGETLTYAVLSAQVARVAGGLRAIGAERGERVGLMLPNCPSAVIAFLGVLRAGLVVVNVSPLLAIPEIARQARDSGFRTIIVLDLADHLAVAKALMHECLVQRCIVAGATDFLGGAARLLYRWTPFGGRGTIPADDPRFLRFERIEGQPGPAVTDPTELAVLQYTGGTTGEPKGVMLTHRALHANAVQLARWFTQAEPGADKIVAVLPFFHAFGMTAVMLFAVALGAEMILQPRFDPDAVIRAMERRRATILIGVPLMFRALLQRRRLARADLSALKVCISGGDPLDPALADAFKAATGARVLQGYGLTECGPVVTCGSLDVPIKPASCGLPLPGTRLRIVEPHAPQREPAGEVGEICVSGPQLMAGYWNRPEETAAVLGGGWLRTGDLGRIDRDGYLFVVDRLKDMVTVRGRHVFPRVVEDAIREHPAVADVAVIGAPADGPDSRLAAFVVMRPRASITAKDLSGFLENRLAPYEHPALIRFVDRLPKSALGKILKGRLAHTLS</sequence>
<dbReference type="RefSeq" id="WP_406855750.1">
    <property type="nucleotide sequence ID" value="NZ_CP157484.1"/>
</dbReference>
<dbReference type="Gene3D" id="3.30.300.30">
    <property type="match status" value="1"/>
</dbReference>
<dbReference type="EMBL" id="CP157484">
    <property type="protein sequence ID" value="XBO38911.1"/>
    <property type="molecule type" value="Genomic_DNA"/>
</dbReference>
<keyword evidence="1" id="KW-0812">Transmembrane</keyword>
<dbReference type="InterPro" id="IPR042099">
    <property type="entry name" value="ANL_N_sf"/>
</dbReference>
<reference evidence="4" key="1">
    <citation type="submission" date="2024-05" db="EMBL/GenBank/DDBJ databases">
        <authorList>
            <person name="Kim S."/>
            <person name="Heo J."/>
            <person name="Choi H."/>
            <person name="Choi Y."/>
            <person name="Kwon S.-W."/>
            <person name="Kim Y."/>
        </authorList>
    </citation>
    <scope>NUCLEOTIDE SEQUENCE</scope>
    <source>
        <strain evidence="4">KACC 23698</strain>
    </source>
</reference>
<feature type="domain" description="AMP-dependent synthetase/ligase" evidence="2">
    <location>
        <begin position="30"/>
        <end position="413"/>
    </location>
</feature>
<dbReference type="GO" id="GO:0016878">
    <property type="term" value="F:acid-thiol ligase activity"/>
    <property type="evidence" value="ECO:0007669"/>
    <property type="project" value="UniProtKB-ARBA"/>
</dbReference>
<dbReference type="AlphaFoldDB" id="A0AAU7JEX7"/>
<keyword evidence="1" id="KW-1133">Transmembrane helix</keyword>
<keyword evidence="1" id="KW-0472">Membrane</keyword>
<dbReference type="PANTHER" id="PTHR43767">
    <property type="entry name" value="LONG-CHAIN-FATTY-ACID--COA LIGASE"/>
    <property type="match status" value="1"/>
</dbReference>
<dbReference type="PANTHER" id="PTHR43767:SF1">
    <property type="entry name" value="NONRIBOSOMAL PEPTIDE SYNTHASE PES1 (EUROFUNG)-RELATED"/>
    <property type="match status" value="1"/>
</dbReference>
<dbReference type="InterPro" id="IPR020845">
    <property type="entry name" value="AMP-binding_CS"/>
</dbReference>
<evidence type="ECO:0000313" key="4">
    <source>
        <dbReference type="EMBL" id="XBO38911.1"/>
    </source>
</evidence>